<dbReference type="Proteomes" id="UP000296049">
    <property type="component" value="Unassembled WGS sequence"/>
</dbReference>
<sequence length="365" mass="40543">MVLLPEKGQTERYSSFPRSTNQGCQNMPTRITLWEIRHEKENKSEKLDTSSTLLLALRQQPYWRALLIPWHQAQKTSSLSTWLSPKSPSNLVKVFPGSPVSFVYQFHIAEEPHVGSPSQRPLLRSLRKPYSYSTTRAYFSTKFGFYAGAFQVQQEGKGAADKCQGSSRSWGGDGTGENMEELRIQGSQAPVGQSQYSPCTYSAETNWIKPTRQLANQLQLLAPESVRLKQSRALGTPYFQKLTEDGGFPAGNCPPAKAGRRGEEKGTDMAKRAIPQIQSVICLHNLIQDQFILSTSFSFKHADFKGLQTVILNAKATACHLSCSGPRYWQPGEKTGGLALLPQMTSGSATRENALCRYLETARGD</sequence>
<keyword evidence="3" id="KW-1185">Reference proteome</keyword>
<dbReference type="EMBL" id="KB743435">
    <property type="protein sequence ID" value="EOA98762.1"/>
    <property type="molecule type" value="Genomic_DNA"/>
</dbReference>
<accession>R0LES0</accession>
<name>R0LES0_ANAPL</name>
<gene>
    <name evidence="2" type="ORF">Anapl_02946</name>
</gene>
<organism evidence="2 3">
    <name type="scientific">Anas platyrhynchos</name>
    <name type="common">Mallard</name>
    <name type="synonym">Anas boschas</name>
    <dbReference type="NCBI Taxonomy" id="8839"/>
    <lineage>
        <taxon>Eukaryota</taxon>
        <taxon>Metazoa</taxon>
        <taxon>Chordata</taxon>
        <taxon>Craniata</taxon>
        <taxon>Vertebrata</taxon>
        <taxon>Euteleostomi</taxon>
        <taxon>Archelosauria</taxon>
        <taxon>Archosauria</taxon>
        <taxon>Dinosauria</taxon>
        <taxon>Saurischia</taxon>
        <taxon>Theropoda</taxon>
        <taxon>Coelurosauria</taxon>
        <taxon>Aves</taxon>
        <taxon>Neognathae</taxon>
        <taxon>Galloanserae</taxon>
        <taxon>Anseriformes</taxon>
        <taxon>Anatidae</taxon>
        <taxon>Anatinae</taxon>
        <taxon>Anas</taxon>
    </lineage>
</organism>
<reference evidence="3" key="1">
    <citation type="journal article" date="2013" name="Nat. Genet.">
        <title>The duck genome and transcriptome provide insight into an avian influenza virus reservoir species.</title>
        <authorList>
            <person name="Huang Y."/>
            <person name="Li Y."/>
            <person name="Burt D.W."/>
            <person name="Chen H."/>
            <person name="Zhang Y."/>
            <person name="Qian W."/>
            <person name="Kim H."/>
            <person name="Gan S."/>
            <person name="Zhao Y."/>
            <person name="Li J."/>
            <person name="Yi K."/>
            <person name="Feng H."/>
            <person name="Zhu P."/>
            <person name="Li B."/>
            <person name="Liu Q."/>
            <person name="Fairley S."/>
            <person name="Magor K.E."/>
            <person name="Du Z."/>
            <person name="Hu X."/>
            <person name="Goodman L."/>
            <person name="Tafer H."/>
            <person name="Vignal A."/>
            <person name="Lee T."/>
            <person name="Kim K.W."/>
            <person name="Sheng Z."/>
            <person name="An Y."/>
            <person name="Searle S."/>
            <person name="Herrero J."/>
            <person name="Groenen M.A."/>
            <person name="Crooijmans R.P."/>
            <person name="Faraut T."/>
            <person name="Cai Q."/>
            <person name="Webster R.G."/>
            <person name="Aldridge J.R."/>
            <person name="Warren W.C."/>
            <person name="Bartschat S."/>
            <person name="Kehr S."/>
            <person name="Marz M."/>
            <person name="Stadler P.F."/>
            <person name="Smith J."/>
            <person name="Kraus R.H."/>
            <person name="Zhao Y."/>
            <person name="Ren L."/>
            <person name="Fei J."/>
            <person name="Morisson M."/>
            <person name="Kaiser P."/>
            <person name="Griffin D.K."/>
            <person name="Rao M."/>
            <person name="Pitel F."/>
            <person name="Wang J."/>
            <person name="Li N."/>
        </authorList>
    </citation>
    <scope>NUCLEOTIDE SEQUENCE [LARGE SCALE GENOMIC DNA]</scope>
</reference>
<feature type="compositionally biased region" description="Polar residues" evidence="1">
    <location>
        <begin position="11"/>
        <end position="21"/>
    </location>
</feature>
<protein>
    <submittedName>
        <fullName evidence="2">Uncharacterized protein</fullName>
    </submittedName>
</protein>
<dbReference type="AlphaFoldDB" id="R0LES0"/>
<evidence type="ECO:0000313" key="3">
    <source>
        <dbReference type="Proteomes" id="UP000296049"/>
    </source>
</evidence>
<evidence type="ECO:0000256" key="1">
    <source>
        <dbReference type="SAM" id="MobiDB-lite"/>
    </source>
</evidence>
<evidence type="ECO:0000313" key="2">
    <source>
        <dbReference type="EMBL" id="EOA98762.1"/>
    </source>
</evidence>
<proteinExistence type="predicted"/>
<feature type="region of interest" description="Disordered" evidence="1">
    <location>
        <begin position="1"/>
        <end position="21"/>
    </location>
</feature>